<dbReference type="PANTHER" id="PTHR45625:SF4">
    <property type="entry name" value="PEPTIDYLPROLYL ISOMERASE DOMAIN AND WD REPEAT-CONTAINING PROTEIN 1"/>
    <property type="match status" value="1"/>
</dbReference>
<dbReference type="EMBL" id="PXZM01000022">
    <property type="protein sequence ID" value="PSJ95148.1"/>
    <property type="molecule type" value="Genomic_DNA"/>
</dbReference>
<reference evidence="8 9" key="1">
    <citation type="submission" date="2018-03" db="EMBL/GenBank/DDBJ databases">
        <title>Brevisbacillus phylogenomics.</title>
        <authorList>
            <person name="Dunlap C."/>
        </authorList>
    </citation>
    <scope>NUCLEOTIDE SEQUENCE [LARGE SCALE GENOMIC DNA]</scope>
    <source>
        <strain evidence="8 9">NRRL NRS-1210</strain>
    </source>
</reference>
<dbReference type="PRINTS" id="PR00153">
    <property type="entry name" value="CSAPPISMRASE"/>
</dbReference>
<evidence type="ECO:0000259" key="7">
    <source>
        <dbReference type="PROSITE" id="PS50072"/>
    </source>
</evidence>
<proteinExistence type="predicted"/>
<evidence type="ECO:0000256" key="1">
    <source>
        <dbReference type="ARBA" id="ARBA00000971"/>
    </source>
</evidence>
<dbReference type="GO" id="GO:0003755">
    <property type="term" value="F:peptidyl-prolyl cis-trans isomerase activity"/>
    <property type="evidence" value="ECO:0007669"/>
    <property type="project" value="UniProtKB-KW"/>
</dbReference>
<dbReference type="PROSITE" id="PS50072">
    <property type="entry name" value="CSA_PPIASE_2"/>
    <property type="match status" value="1"/>
</dbReference>
<evidence type="ECO:0000313" key="8">
    <source>
        <dbReference type="EMBL" id="PSJ95148.1"/>
    </source>
</evidence>
<keyword evidence="5 8" id="KW-0413">Isomerase</keyword>
<evidence type="ECO:0000256" key="2">
    <source>
        <dbReference type="ARBA" id="ARBA00002388"/>
    </source>
</evidence>
<organism evidence="8 9">
    <name type="scientific">Brevibacillus fortis</name>
    <dbReference type="NCBI Taxonomy" id="2126352"/>
    <lineage>
        <taxon>Bacteria</taxon>
        <taxon>Bacillati</taxon>
        <taxon>Bacillota</taxon>
        <taxon>Bacilli</taxon>
        <taxon>Bacillales</taxon>
        <taxon>Paenibacillaceae</taxon>
        <taxon>Brevibacillus</taxon>
    </lineage>
</organism>
<sequence>MKKLVSLAVVASIAIPLLSPTFVQHAAANAIHDYRSEVQVNQFRPHGGDKQEVNDFIASLVKQRSNPAEVAKLIADDSLSNFAMKTYVEGLAQYKNIQVIEAKVDKLYTVTKEDAYNNYRAIVKFKYVGYTAANKAIEKTDYIGLARLGTDPVNWKAWGVIWQDSGIDVSDVKLFQLEKPRKGEEICVITTDAGVIKLRLFPSKAPKAVENFKTLANKGQYNNMIFHRVINDFMIQAGDLKGQDGKELPSIYGESFEDEFSRDLFNFRGALSMGNAGPNTNSTHFYIVQSPKVDQEYLDLSALPLNAEAKYKEIGGRAYLDNRHTVFGHVFAGMEVVDKIAAQKTDENAKPIQNPIKVKKIEFVPYNK</sequence>
<dbReference type="InterPro" id="IPR002130">
    <property type="entry name" value="Cyclophilin-type_PPIase_dom"/>
</dbReference>
<dbReference type="OrthoDB" id="9807797at2"/>
<dbReference type="Proteomes" id="UP000240419">
    <property type="component" value="Unassembled WGS sequence"/>
</dbReference>
<dbReference type="InterPro" id="IPR029000">
    <property type="entry name" value="Cyclophilin-like_dom_sf"/>
</dbReference>
<comment type="caution">
    <text evidence="8">The sequence shown here is derived from an EMBL/GenBank/DDBJ whole genome shotgun (WGS) entry which is preliminary data.</text>
</comment>
<comment type="catalytic activity">
    <reaction evidence="1">
        <text>[protein]-peptidylproline (omega=180) = [protein]-peptidylproline (omega=0)</text>
        <dbReference type="Rhea" id="RHEA:16237"/>
        <dbReference type="Rhea" id="RHEA-COMP:10747"/>
        <dbReference type="Rhea" id="RHEA-COMP:10748"/>
        <dbReference type="ChEBI" id="CHEBI:83833"/>
        <dbReference type="ChEBI" id="CHEBI:83834"/>
        <dbReference type="EC" id="5.2.1.8"/>
    </reaction>
</comment>
<comment type="function">
    <text evidence="2">PPIases accelerate the folding of proteins. It catalyzes the cis-trans isomerization of proline imidic peptide bonds in oligopeptides.</text>
</comment>
<feature type="domain" description="PPIase cyclophilin-type" evidence="7">
    <location>
        <begin position="185"/>
        <end position="353"/>
    </location>
</feature>
<dbReference type="PANTHER" id="PTHR45625">
    <property type="entry name" value="PEPTIDYL-PROLYL CIS-TRANS ISOMERASE-RELATED"/>
    <property type="match status" value="1"/>
</dbReference>
<evidence type="ECO:0000256" key="4">
    <source>
        <dbReference type="ARBA" id="ARBA00023110"/>
    </source>
</evidence>
<protein>
    <recommendedName>
        <fullName evidence="3">peptidylprolyl isomerase</fullName>
        <ecNumber evidence="3">5.2.1.8</ecNumber>
    </recommendedName>
</protein>
<name>A0A2P7V7G3_9BACL</name>
<dbReference type="CDD" id="cd00317">
    <property type="entry name" value="cyclophilin"/>
    <property type="match status" value="1"/>
</dbReference>
<dbReference type="RefSeq" id="WP_106839406.1">
    <property type="nucleotide sequence ID" value="NZ_JBCNIW010000001.1"/>
</dbReference>
<dbReference type="EC" id="5.2.1.8" evidence="3"/>
<gene>
    <name evidence="8" type="ORF">C7R93_14125</name>
</gene>
<evidence type="ECO:0000256" key="3">
    <source>
        <dbReference type="ARBA" id="ARBA00013194"/>
    </source>
</evidence>
<evidence type="ECO:0000256" key="5">
    <source>
        <dbReference type="ARBA" id="ARBA00023235"/>
    </source>
</evidence>
<keyword evidence="4" id="KW-0697">Rotamase</keyword>
<evidence type="ECO:0000313" key="9">
    <source>
        <dbReference type="Proteomes" id="UP000240419"/>
    </source>
</evidence>
<dbReference type="AlphaFoldDB" id="A0A2P7V7G3"/>
<dbReference type="InterPro" id="IPR044666">
    <property type="entry name" value="Cyclophilin_A-like"/>
</dbReference>
<dbReference type="Pfam" id="PF00160">
    <property type="entry name" value="Pro_isomerase"/>
    <property type="match status" value="1"/>
</dbReference>
<keyword evidence="6" id="KW-0732">Signal</keyword>
<accession>A0A2P7V7G3</accession>
<evidence type="ECO:0000256" key="6">
    <source>
        <dbReference type="SAM" id="SignalP"/>
    </source>
</evidence>
<feature type="signal peptide" evidence="6">
    <location>
        <begin position="1"/>
        <end position="26"/>
    </location>
</feature>
<feature type="chain" id="PRO_5015194244" description="peptidylprolyl isomerase" evidence="6">
    <location>
        <begin position="27"/>
        <end position="368"/>
    </location>
</feature>
<dbReference type="Gene3D" id="2.40.100.10">
    <property type="entry name" value="Cyclophilin-like"/>
    <property type="match status" value="1"/>
</dbReference>
<dbReference type="SUPFAM" id="SSF50891">
    <property type="entry name" value="Cyclophilin-like"/>
    <property type="match status" value="1"/>
</dbReference>
<keyword evidence="9" id="KW-1185">Reference proteome</keyword>